<dbReference type="Proteomes" id="UP000050557">
    <property type="component" value="Unassembled WGS sequence"/>
</dbReference>
<dbReference type="EMBL" id="RBUT01000086">
    <property type="protein sequence ID" value="RMV48147.1"/>
    <property type="molecule type" value="Genomic_DNA"/>
</dbReference>
<evidence type="ECO:0000313" key="4">
    <source>
        <dbReference type="Proteomes" id="UP000279173"/>
    </source>
</evidence>
<name>A0A0P9SKV1_9PSED</name>
<dbReference type="PATRIC" id="fig|251654.3.peg.1308"/>
<evidence type="ECO:0000313" key="1">
    <source>
        <dbReference type="EMBL" id="KPX43636.1"/>
    </source>
</evidence>
<dbReference type="EMBL" id="LJQM01000169">
    <property type="protein sequence ID" value="KPX43636.1"/>
    <property type="molecule type" value="Genomic_DNA"/>
</dbReference>
<evidence type="ECO:0000313" key="3">
    <source>
        <dbReference type="Proteomes" id="UP000050557"/>
    </source>
</evidence>
<sequence>MFARYPLEKKIQSLVGFMSSGLRLETLNFESDALLNLYKVSEVVVKAPSFIKHSVKLLERPLTYGKSMVNIGQRA</sequence>
<comment type="caution">
    <text evidence="1">The sequence shown here is derived from an EMBL/GenBank/DDBJ whole genome shotgun (WGS) entry which is preliminary data.</text>
</comment>
<reference evidence="2 4" key="2">
    <citation type="submission" date="2018-08" db="EMBL/GenBank/DDBJ databases">
        <title>Recombination of ecologically and evolutionarily significant loci maintains genetic cohesion in the Pseudomonas syringae species complex.</title>
        <authorList>
            <person name="Dillon M."/>
            <person name="Thakur S."/>
            <person name="Almeida R.N.D."/>
            <person name="Weir B.S."/>
            <person name="Guttman D.S."/>
        </authorList>
    </citation>
    <scope>NUCLEOTIDE SEQUENCE [LARGE SCALE GENOMIC DNA]</scope>
    <source>
        <strain evidence="2 4">ICMP 3263</strain>
    </source>
</reference>
<protein>
    <submittedName>
        <fullName evidence="1">Uncharacterized protein</fullName>
    </submittedName>
</protein>
<proteinExistence type="predicted"/>
<evidence type="ECO:0000313" key="2">
    <source>
        <dbReference type="EMBL" id="RMV48147.1"/>
    </source>
</evidence>
<reference evidence="1 3" key="1">
    <citation type="submission" date="2015-09" db="EMBL/GenBank/DDBJ databases">
        <title>Genome announcement of multiple Pseudomonas syringae strains.</title>
        <authorList>
            <person name="Thakur S."/>
            <person name="Wang P.W."/>
            <person name="Gong Y."/>
            <person name="Weir B.S."/>
            <person name="Guttman D.S."/>
        </authorList>
    </citation>
    <scope>NUCLEOTIDE SEQUENCE [LARGE SCALE GENOMIC DNA]</scope>
    <source>
        <strain evidence="1 3">ICMP4531</strain>
    </source>
</reference>
<dbReference type="Proteomes" id="UP000279173">
    <property type="component" value="Unassembled WGS sequence"/>
</dbReference>
<organism evidence="1 3">
    <name type="scientific">Pseudomonas syringae pv. helianthi</name>
    <dbReference type="NCBI Taxonomy" id="251654"/>
    <lineage>
        <taxon>Bacteria</taxon>
        <taxon>Pseudomonadati</taxon>
        <taxon>Pseudomonadota</taxon>
        <taxon>Gammaproteobacteria</taxon>
        <taxon>Pseudomonadales</taxon>
        <taxon>Pseudomonadaceae</taxon>
        <taxon>Pseudomonas</taxon>
    </lineage>
</organism>
<gene>
    <name evidence="1" type="ORF">ALO68_01036</name>
    <name evidence="2" type="ORF">ALP10_200255</name>
</gene>
<accession>A0A0P9SKV1</accession>
<dbReference type="AlphaFoldDB" id="A0A0P9SKV1"/>